<feature type="active site" evidence="10">
    <location>
        <position position="78"/>
    </location>
</feature>
<gene>
    <name evidence="9" type="primary">dapF</name>
    <name evidence="11" type="ORF">GGR24_001926</name>
</gene>
<feature type="active site" description="Proton donor" evidence="9">
    <location>
        <position position="78"/>
    </location>
</feature>
<keyword evidence="5 9" id="KW-0028">Amino-acid biosynthesis</keyword>
<evidence type="ECO:0000256" key="8">
    <source>
        <dbReference type="ARBA" id="ARBA00051712"/>
    </source>
</evidence>
<comment type="subcellular location">
    <subcellularLocation>
        <location evidence="9">Cytoplasm</location>
    </subcellularLocation>
</comment>
<evidence type="ECO:0000256" key="2">
    <source>
        <dbReference type="ARBA" id="ARBA00010219"/>
    </source>
</evidence>
<evidence type="ECO:0000313" key="11">
    <source>
        <dbReference type="EMBL" id="MBB3973269.1"/>
    </source>
</evidence>
<evidence type="ECO:0000256" key="4">
    <source>
        <dbReference type="ARBA" id="ARBA00022490"/>
    </source>
</evidence>
<dbReference type="InterPro" id="IPR001653">
    <property type="entry name" value="DAP_epimerase_DapF"/>
</dbReference>
<feature type="binding site" evidence="9">
    <location>
        <position position="49"/>
    </location>
    <ligand>
        <name>substrate</name>
    </ligand>
</feature>
<protein>
    <recommendedName>
        <fullName evidence="3 9">Diaminopimelate epimerase</fullName>
        <shortName evidence="9">DAP epimerase</shortName>
        <ecNumber evidence="3 9">5.1.1.7</ecNumber>
    </recommendedName>
    <alternativeName>
        <fullName evidence="9">PLP-independent amino acid racemase</fullName>
    </alternativeName>
</protein>
<dbReference type="InterPro" id="IPR018510">
    <property type="entry name" value="DAP_epimerase_AS"/>
</dbReference>
<evidence type="ECO:0000256" key="9">
    <source>
        <dbReference type="HAMAP-Rule" id="MF_00197"/>
    </source>
</evidence>
<name>A0A7W6CZS8_9HYPH</name>
<keyword evidence="4 9" id="KW-0963">Cytoplasm</keyword>
<comment type="subunit">
    <text evidence="9">Homodimer.</text>
</comment>
<dbReference type="GO" id="GO:0008837">
    <property type="term" value="F:diaminopimelate epimerase activity"/>
    <property type="evidence" value="ECO:0007669"/>
    <property type="project" value="UniProtKB-UniRule"/>
</dbReference>
<feature type="binding site" evidence="9">
    <location>
        <position position="69"/>
    </location>
    <ligand>
        <name>substrate</name>
    </ligand>
</feature>
<dbReference type="EC" id="5.1.1.7" evidence="3 9"/>
<feature type="binding site" evidence="9">
    <location>
        <begin position="215"/>
        <end position="216"/>
    </location>
    <ligand>
        <name>substrate</name>
    </ligand>
</feature>
<comment type="caution">
    <text evidence="11">The sequence shown here is derived from an EMBL/GenBank/DDBJ whole genome shotgun (WGS) entry which is preliminary data.</text>
</comment>
<dbReference type="Proteomes" id="UP000528964">
    <property type="component" value="Unassembled WGS sequence"/>
</dbReference>
<comment type="similarity">
    <text evidence="2 9">Belongs to the diaminopimelate epimerase family.</text>
</comment>
<evidence type="ECO:0000256" key="3">
    <source>
        <dbReference type="ARBA" id="ARBA00013080"/>
    </source>
</evidence>
<dbReference type="SUPFAM" id="SSF54506">
    <property type="entry name" value="Diaminopimelate epimerase-like"/>
    <property type="match status" value="2"/>
</dbReference>
<accession>A0A7W6CZS8</accession>
<comment type="pathway">
    <text evidence="1 9">Amino-acid biosynthesis; L-lysine biosynthesis via DAP pathway; DL-2,6-diaminopimelate from LL-2,6-diaminopimelate: step 1/1.</text>
</comment>
<feature type="binding site" evidence="9">
    <location>
        <position position="17"/>
    </location>
    <ligand>
        <name>substrate</name>
    </ligand>
</feature>
<feature type="active site" description="Proton acceptor" evidence="9">
    <location>
        <position position="224"/>
    </location>
</feature>
<evidence type="ECO:0000256" key="5">
    <source>
        <dbReference type="ARBA" id="ARBA00022605"/>
    </source>
</evidence>
<reference evidence="11 12" key="1">
    <citation type="submission" date="2020-08" db="EMBL/GenBank/DDBJ databases">
        <title>Genomic Encyclopedia of Type Strains, Phase IV (KMG-IV): sequencing the most valuable type-strain genomes for metagenomic binning, comparative biology and taxonomic classification.</title>
        <authorList>
            <person name="Goeker M."/>
        </authorList>
    </citation>
    <scope>NUCLEOTIDE SEQUENCE [LARGE SCALE GENOMIC DNA]</scope>
    <source>
        <strain evidence="11 12">DSM 25481</strain>
    </source>
</reference>
<feature type="binding site" evidence="9">
    <location>
        <begin position="225"/>
        <end position="226"/>
    </location>
    <ligand>
        <name>substrate</name>
    </ligand>
</feature>
<proteinExistence type="inferred from homology"/>
<keyword evidence="7 9" id="KW-0413">Isomerase</keyword>
<dbReference type="RefSeq" id="WP_183395109.1">
    <property type="nucleotide sequence ID" value="NZ_JACIDR010000002.1"/>
</dbReference>
<dbReference type="Pfam" id="PF01678">
    <property type="entry name" value="DAP_epimerase"/>
    <property type="match status" value="2"/>
</dbReference>
<keyword evidence="12" id="KW-1185">Reference proteome</keyword>
<feature type="binding site" evidence="9">
    <location>
        <position position="164"/>
    </location>
    <ligand>
        <name>substrate</name>
    </ligand>
</feature>
<dbReference type="PANTHER" id="PTHR31689">
    <property type="entry name" value="DIAMINOPIMELATE EPIMERASE, CHLOROPLASTIC"/>
    <property type="match status" value="1"/>
</dbReference>
<feature type="site" description="Could be important to modulate the pK values of the two catalytic cysteine residues" evidence="9">
    <location>
        <position position="215"/>
    </location>
</feature>
<feature type="site" description="Could be important to modulate the pK values of the two catalytic cysteine residues" evidence="9">
    <location>
        <position position="166"/>
    </location>
</feature>
<feature type="binding site" evidence="9">
    <location>
        <begin position="79"/>
        <end position="80"/>
    </location>
    <ligand>
        <name>substrate</name>
    </ligand>
</feature>
<dbReference type="GO" id="GO:0009089">
    <property type="term" value="P:lysine biosynthetic process via diaminopimelate"/>
    <property type="evidence" value="ECO:0007669"/>
    <property type="project" value="UniProtKB-UniRule"/>
</dbReference>
<evidence type="ECO:0000256" key="1">
    <source>
        <dbReference type="ARBA" id="ARBA00005196"/>
    </source>
</evidence>
<dbReference type="FunFam" id="3.10.310.10:FF:000004">
    <property type="entry name" value="Diaminopimelate epimerase"/>
    <property type="match status" value="1"/>
</dbReference>
<dbReference type="UniPathway" id="UPA00034">
    <property type="reaction ID" value="UER00025"/>
</dbReference>
<dbReference type="PANTHER" id="PTHR31689:SF0">
    <property type="entry name" value="DIAMINOPIMELATE EPIMERASE"/>
    <property type="match status" value="1"/>
</dbReference>
<evidence type="ECO:0000256" key="10">
    <source>
        <dbReference type="PROSITE-ProRule" id="PRU10125"/>
    </source>
</evidence>
<dbReference type="HAMAP" id="MF_00197">
    <property type="entry name" value="DAP_epimerase"/>
    <property type="match status" value="1"/>
</dbReference>
<dbReference type="PROSITE" id="PS01326">
    <property type="entry name" value="DAP_EPIMERASE"/>
    <property type="match status" value="1"/>
</dbReference>
<evidence type="ECO:0000256" key="7">
    <source>
        <dbReference type="ARBA" id="ARBA00023235"/>
    </source>
</evidence>
<organism evidence="11 12">
    <name type="scientific">Hansschlegelia beijingensis</name>
    <dbReference type="NCBI Taxonomy" id="1133344"/>
    <lineage>
        <taxon>Bacteria</taxon>
        <taxon>Pseudomonadati</taxon>
        <taxon>Pseudomonadota</taxon>
        <taxon>Alphaproteobacteria</taxon>
        <taxon>Hyphomicrobiales</taxon>
        <taxon>Methylopilaceae</taxon>
        <taxon>Hansschlegelia</taxon>
    </lineage>
</organism>
<comment type="catalytic activity">
    <reaction evidence="8 9">
        <text>(2S,6S)-2,6-diaminopimelate = meso-2,6-diaminopimelate</text>
        <dbReference type="Rhea" id="RHEA:15393"/>
        <dbReference type="ChEBI" id="CHEBI:57609"/>
        <dbReference type="ChEBI" id="CHEBI:57791"/>
        <dbReference type="EC" id="5.1.1.7"/>
    </reaction>
</comment>
<keyword evidence="6 9" id="KW-0457">Lysine biosynthesis</keyword>
<feature type="binding site" evidence="9">
    <location>
        <position position="197"/>
    </location>
    <ligand>
        <name>substrate</name>
    </ligand>
</feature>
<comment type="function">
    <text evidence="9">Catalyzes the stereoinversion of LL-2,6-diaminopimelate (L,L-DAP) to meso-diaminopimelate (meso-DAP), a precursor of L-lysine and an essential component of the bacterial peptidoglycan.</text>
</comment>
<evidence type="ECO:0000256" key="6">
    <source>
        <dbReference type="ARBA" id="ARBA00023154"/>
    </source>
</evidence>
<sequence>MNALIDRRYVKMNGLGNEILVVDLRGSTARVSAEDARALARRPETRFDQLMALHDPRTPGTAAFMRILNADGSEVSACGNGTRCVAALLARDTGAREIALETAAGLLNCVVESGGVTVDMGRPRFGWAEIPLSEEFADTRAIELQIGPIDAPLIHSPSVANVGNPHAIFWVDDLDVVDLSRAGPLLENHPMFPERANISLARVTSREALTLKVWERGAGLTLACGTAACAAAVSAARTRRTGRDVTVTLPGGPLRIVWRDDDHILMTGPATFEHEGRLTAEMFPRAA</sequence>
<dbReference type="AlphaFoldDB" id="A0A7W6CZS8"/>
<dbReference type="NCBIfam" id="TIGR00652">
    <property type="entry name" value="DapF"/>
    <property type="match status" value="1"/>
</dbReference>
<evidence type="ECO:0000313" key="12">
    <source>
        <dbReference type="Proteomes" id="UP000528964"/>
    </source>
</evidence>
<dbReference type="EMBL" id="JACIDR010000002">
    <property type="protein sequence ID" value="MBB3973269.1"/>
    <property type="molecule type" value="Genomic_DNA"/>
</dbReference>
<dbReference type="Gene3D" id="3.10.310.10">
    <property type="entry name" value="Diaminopimelate Epimerase, Chain A, domain 1"/>
    <property type="match status" value="2"/>
</dbReference>
<dbReference type="GO" id="GO:0005829">
    <property type="term" value="C:cytosol"/>
    <property type="evidence" value="ECO:0007669"/>
    <property type="project" value="TreeGrafter"/>
</dbReference>